<dbReference type="PROSITE" id="PS00409">
    <property type="entry name" value="PROKAR_NTER_METHYL"/>
    <property type="match status" value="1"/>
</dbReference>
<dbReference type="EMBL" id="PQAP01000001">
    <property type="protein sequence ID" value="PWB76455.1"/>
    <property type="molecule type" value="Genomic_DNA"/>
</dbReference>
<reference evidence="2 3" key="1">
    <citation type="journal article" date="2018" name="ISME J.">
        <title>A methanotrophic archaeon couples anaerobic oxidation of methane to Fe(III) reduction.</title>
        <authorList>
            <person name="Cai C."/>
            <person name="Leu A.O."/>
            <person name="Xie G.J."/>
            <person name="Guo J."/>
            <person name="Feng Y."/>
            <person name="Zhao J.X."/>
            <person name="Tyson G.W."/>
            <person name="Yuan Z."/>
            <person name="Hu S."/>
        </authorList>
    </citation>
    <scope>NUCLEOTIDE SEQUENCE [LARGE SCALE GENOMIC DNA]</scope>
    <source>
        <strain evidence="2">FeB_12</strain>
    </source>
</reference>
<keyword evidence="1" id="KW-0812">Transmembrane</keyword>
<dbReference type="AlphaFoldDB" id="A0A855X767"/>
<dbReference type="PANTHER" id="PTHR30093:SF46">
    <property type="entry name" value="MSHA MINOR PILIN PROTEIN MSHB"/>
    <property type="match status" value="1"/>
</dbReference>
<dbReference type="Pfam" id="PF07963">
    <property type="entry name" value="N_methyl"/>
    <property type="match status" value="1"/>
</dbReference>
<gene>
    <name evidence="2" type="ORF">C3F09_00360</name>
</gene>
<feature type="transmembrane region" description="Helical" evidence="1">
    <location>
        <begin position="12"/>
        <end position="32"/>
    </location>
</feature>
<dbReference type="Proteomes" id="UP000250918">
    <property type="component" value="Unassembled WGS sequence"/>
</dbReference>
<organism evidence="2 3">
    <name type="scientific">candidate division GN15 bacterium</name>
    <dbReference type="NCBI Taxonomy" id="2072418"/>
    <lineage>
        <taxon>Bacteria</taxon>
        <taxon>candidate division GN15</taxon>
    </lineage>
</organism>
<dbReference type="InterPro" id="IPR045584">
    <property type="entry name" value="Pilin-like"/>
</dbReference>
<sequence>MRRFQVNNQKGFTLIELVIIIVILGILAAVAIPRYQDITAQAKEASCRGALGGLRSGISIWYANRAVTTGTASWPTLAQVAAPDTVMAQAIPKNPYQLTTNAPDSIVTGVTKGVIVGTRGGWAYNATTGAIWPNTNSAGENNW</sequence>
<protein>
    <recommendedName>
        <fullName evidence="4">Prepilin-type N-terminal cleavage/methylation domain-containing protein</fullName>
    </recommendedName>
</protein>
<keyword evidence="1" id="KW-0472">Membrane</keyword>
<keyword evidence="1" id="KW-1133">Transmembrane helix</keyword>
<dbReference type="Gene3D" id="3.30.700.10">
    <property type="entry name" value="Glycoprotein, Type 4 Pilin"/>
    <property type="match status" value="1"/>
</dbReference>
<evidence type="ECO:0000313" key="3">
    <source>
        <dbReference type="Proteomes" id="UP000250918"/>
    </source>
</evidence>
<accession>A0A855X767</accession>
<dbReference type="PANTHER" id="PTHR30093">
    <property type="entry name" value="GENERAL SECRETION PATHWAY PROTEIN G"/>
    <property type="match status" value="1"/>
</dbReference>
<dbReference type="InterPro" id="IPR012902">
    <property type="entry name" value="N_methyl_site"/>
</dbReference>
<comment type="caution">
    <text evidence="2">The sequence shown here is derived from an EMBL/GenBank/DDBJ whole genome shotgun (WGS) entry which is preliminary data.</text>
</comment>
<evidence type="ECO:0000256" key="1">
    <source>
        <dbReference type="SAM" id="Phobius"/>
    </source>
</evidence>
<dbReference type="NCBIfam" id="TIGR02532">
    <property type="entry name" value="IV_pilin_GFxxxE"/>
    <property type="match status" value="1"/>
</dbReference>
<evidence type="ECO:0000313" key="2">
    <source>
        <dbReference type="EMBL" id="PWB76455.1"/>
    </source>
</evidence>
<name>A0A855X767_9BACT</name>
<proteinExistence type="predicted"/>
<evidence type="ECO:0008006" key="4">
    <source>
        <dbReference type="Google" id="ProtNLM"/>
    </source>
</evidence>
<dbReference type="SUPFAM" id="SSF54523">
    <property type="entry name" value="Pili subunits"/>
    <property type="match status" value="1"/>
</dbReference>